<proteinExistence type="inferred from homology"/>
<evidence type="ECO:0000259" key="7">
    <source>
        <dbReference type="Pfam" id="PF00892"/>
    </source>
</evidence>
<evidence type="ECO:0000256" key="2">
    <source>
        <dbReference type="ARBA" id="ARBA00007362"/>
    </source>
</evidence>
<feature type="transmembrane region" description="Helical" evidence="6">
    <location>
        <begin position="154"/>
        <end position="173"/>
    </location>
</feature>
<dbReference type="SUPFAM" id="SSF103481">
    <property type="entry name" value="Multidrug resistance efflux transporter EmrE"/>
    <property type="match status" value="2"/>
</dbReference>
<feature type="domain" description="EamA" evidence="7">
    <location>
        <begin position="9"/>
        <end position="143"/>
    </location>
</feature>
<feature type="transmembrane region" description="Helical" evidence="6">
    <location>
        <begin position="41"/>
        <end position="60"/>
    </location>
</feature>
<dbReference type="Pfam" id="PF00892">
    <property type="entry name" value="EamA"/>
    <property type="match status" value="2"/>
</dbReference>
<evidence type="ECO:0000256" key="6">
    <source>
        <dbReference type="SAM" id="Phobius"/>
    </source>
</evidence>
<comment type="similarity">
    <text evidence="2">Belongs to the EamA transporter family.</text>
</comment>
<name>A0ABY7NH48_9MICO</name>
<dbReference type="RefSeq" id="WP_281535591.1">
    <property type="nucleotide sequence ID" value="NZ_CP075584.1"/>
</dbReference>
<feature type="transmembrane region" description="Helical" evidence="6">
    <location>
        <begin position="254"/>
        <end position="274"/>
    </location>
</feature>
<evidence type="ECO:0000256" key="3">
    <source>
        <dbReference type="ARBA" id="ARBA00022692"/>
    </source>
</evidence>
<reference evidence="8 9" key="1">
    <citation type="submission" date="2021-05" db="EMBL/GenBank/DDBJ databases">
        <authorList>
            <person name="Kumar R."/>
            <person name="Kumar A."/>
            <person name="Mukhia S."/>
        </authorList>
    </citation>
    <scope>NUCLEOTIDE SEQUENCE [LARGE SCALE GENOMIC DNA]</scope>
    <source>
        <strain evidence="8 9">ERMR7:08</strain>
    </source>
</reference>
<feature type="transmembrane region" description="Helical" evidence="6">
    <location>
        <begin position="126"/>
        <end position="148"/>
    </location>
</feature>
<dbReference type="Proteomes" id="UP001212421">
    <property type="component" value="Chromosome"/>
</dbReference>
<evidence type="ECO:0000256" key="5">
    <source>
        <dbReference type="ARBA" id="ARBA00023136"/>
    </source>
</evidence>
<dbReference type="InterPro" id="IPR000620">
    <property type="entry name" value="EamA_dom"/>
</dbReference>
<sequence length="334" mass="33625">MKISSPSAGLVVAVIGSLSFGTSGAFIKPLLEAGWSPSAAVTARVLLGGLVLLPLALLSLRGSWPALWRARWRVLAMALAGVAATQFFYFAAIQTIPVATAALIELLAPLLLVGVVWAMTRRIPHALVLVGSLFAVGGLVLVVGPGAIRAVDPLGLAFAACAMVGCAIYFVMAARPSEGLPPVGFAAAGLVLGGLVLGALGVTGVLPLSATFGPVPLAGTALPWWVPLVIVAVVSTALAYVAGITSAEALGSRLASFVSLLEVVFAALFAWLLLGEQLTPLQLLGGALILGGIAAVRAAGSETAVPATLEPLIPVPVVADAGVVEPVTANEYRG</sequence>
<evidence type="ECO:0000256" key="4">
    <source>
        <dbReference type="ARBA" id="ARBA00022989"/>
    </source>
</evidence>
<protein>
    <submittedName>
        <fullName evidence="8">DMT family transporter</fullName>
    </submittedName>
</protein>
<evidence type="ECO:0000313" key="8">
    <source>
        <dbReference type="EMBL" id="WBM80879.1"/>
    </source>
</evidence>
<evidence type="ECO:0000313" key="9">
    <source>
        <dbReference type="Proteomes" id="UP001212421"/>
    </source>
</evidence>
<keyword evidence="3 6" id="KW-0812">Transmembrane</keyword>
<dbReference type="InterPro" id="IPR037185">
    <property type="entry name" value="EmrE-like"/>
</dbReference>
<dbReference type="InterPro" id="IPR050638">
    <property type="entry name" value="AA-Vitamin_Transporters"/>
</dbReference>
<dbReference type="EMBL" id="CP075584">
    <property type="protein sequence ID" value="WBM80879.1"/>
    <property type="molecule type" value="Genomic_DNA"/>
</dbReference>
<dbReference type="PANTHER" id="PTHR32322">
    <property type="entry name" value="INNER MEMBRANE TRANSPORTER"/>
    <property type="match status" value="1"/>
</dbReference>
<dbReference type="PANTHER" id="PTHR32322:SF2">
    <property type="entry name" value="EAMA DOMAIN-CONTAINING PROTEIN"/>
    <property type="match status" value="1"/>
</dbReference>
<feature type="transmembrane region" description="Helical" evidence="6">
    <location>
        <begin position="185"/>
        <end position="210"/>
    </location>
</feature>
<feature type="transmembrane region" description="Helical" evidence="6">
    <location>
        <begin position="222"/>
        <end position="242"/>
    </location>
</feature>
<gene>
    <name evidence="8" type="ORF">KIV56_06110</name>
</gene>
<feature type="transmembrane region" description="Helical" evidence="6">
    <location>
        <begin position="280"/>
        <end position="299"/>
    </location>
</feature>
<feature type="transmembrane region" description="Helical" evidence="6">
    <location>
        <begin position="98"/>
        <end position="119"/>
    </location>
</feature>
<keyword evidence="4 6" id="KW-1133">Transmembrane helix</keyword>
<keyword evidence="9" id="KW-1185">Reference proteome</keyword>
<accession>A0ABY7NH48</accession>
<feature type="domain" description="EamA" evidence="7">
    <location>
        <begin position="154"/>
        <end position="296"/>
    </location>
</feature>
<keyword evidence="5 6" id="KW-0472">Membrane</keyword>
<comment type="subcellular location">
    <subcellularLocation>
        <location evidence="1">Membrane</location>
        <topology evidence="1">Multi-pass membrane protein</topology>
    </subcellularLocation>
</comment>
<feature type="transmembrane region" description="Helical" evidence="6">
    <location>
        <begin position="72"/>
        <end position="92"/>
    </location>
</feature>
<organism evidence="8 9">
    <name type="scientific">Cryobacterium breve</name>
    <dbReference type="NCBI Taxonomy" id="1259258"/>
    <lineage>
        <taxon>Bacteria</taxon>
        <taxon>Bacillati</taxon>
        <taxon>Actinomycetota</taxon>
        <taxon>Actinomycetes</taxon>
        <taxon>Micrococcales</taxon>
        <taxon>Microbacteriaceae</taxon>
        <taxon>Cryobacterium</taxon>
    </lineage>
</organism>
<evidence type="ECO:0000256" key="1">
    <source>
        <dbReference type="ARBA" id="ARBA00004141"/>
    </source>
</evidence>